<comment type="caution">
    <text evidence="1">The sequence shown here is derived from an EMBL/GenBank/DDBJ whole genome shotgun (WGS) entry which is preliminary data.</text>
</comment>
<keyword evidence="2" id="KW-1185">Reference proteome</keyword>
<evidence type="ECO:0000313" key="2">
    <source>
        <dbReference type="Proteomes" id="UP001642483"/>
    </source>
</evidence>
<accession>A0ABP0GI35</accession>
<organism evidence="1 2">
    <name type="scientific">Clavelina lepadiformis</name>
    <name type="common">Light-bulb sea squirt</name>
    <name type="synonym">Ascidia lepadiformis</name>
    <dbReference type="NCBI Taxonomy" id="159417"/>
    <lineage>
        <taxon>Eukaryota</taxon>
        <taxon>Metazoa</taxon>
        <taxon>Chordata</taxon>
        <taxon>Tunicata</taxon>
        <taxon>Ascidiacea</taxon>
        <taxon>Aplousobranchia</taxon>
        <taxon>Clavelinidae</taxon>
        <taxon>Clavelina</taxon>
    </lineage>
</organism>
<evidence type="ECO:0000313" key="1">
    <source>
        <dbReference type="EMBL" id="CAK8690314.1"/>
    </source>
</evidence>
<reference evidence="1 2" key="1">
    <citation type="submission" date="2024-02" db="EMBL/GenBank/DDBJ databases">
        <authorList>
            <person name="Daric V."/>
            <person name="Darras S."/>
        </authorList>
    </citation>
    <scope>NUCLEOTIDE SEQUENCE [LARGE SCALE GENOMIC DNA]</scope>
</reference>
<protein>
    <submittedName>
        <fullName evidence="1">Uncharacterized protein</fullName>
    </submittedName>
</protein>
<name>A0ABP0GI35_CLALP</name>
<proteinExistence type="predicted"/>
<dbReference type="Proteomes" id="UP001642483">
    <property type="component" value="Unassembled WGS sequence"/>
</dbReference>
<gene>
    <name evidence="1" type="ORF">CVLEPA_LOCUS22940</name>
</gene>
<dbReference type="EMBL" id="CAWYQH010000114">
    <property type="protein sequence ID" value="CAK8690314.1"/>
    <property type="molecule type" value="Genomic_DNA"/>
</dbReference>
<sequence>MKKLLGNFSDDNPVVTSSLKKLFLDKLPLHCRQILAGSLEADLNVLAWRADEIMSQSDKTHPTEKPNWQGCECNVTLAIIDLIQTNARSPDPAGRVNHPSVTAFTAINFGRTFLLTAEVLNIQAELSTMNDHASFLVP</sequence>